<dbReference type="Gene3D" id="1.20.1080.10">
    <property type="entry name" value="Glycerol uptake facilitator protein"/>
    <property type="match status" value="1"/>
</dbReference>
<evidence type="ECO:0000256" key="5">
    <source>
        <dbReference type="ARBA" id="ARBA00023136"/>
    </source>
</evidence>
<evidence type="ECO:0000256" key="7">
    <source>
        <dbReference type="SAM" id="Phobius"/>
    </source>
</evidence>
<protein>
    <recommendedName>
        <fullName evidence="10">Aquaporin Z</fullName>
    </recommendedName>
</protein>
<evidence type="ECO:0000313" key="8">
    <source>
        <dbReference type="EMBL" id="EHO06559.1"/>
    </source>
</evidence>
<feature type="transmembrane region" description="Helical" evidence="7">
    <location>
        <begin position="101"/>
        <end position="123"/>
    </location>
</feature>
<dbReference type="PANTHER" id="PTHR45724:SF13">
    <property type="entry name" value="AQUAPORIN NIP1-1-RELATED"/>
    <property type="match status" value="1"/>
</dbReference>
<keyword evidence="2 6" id="KW-0813">Transport</keyword>
<gene>
    <name evidence="8" type="ORF">HMPREF9712_03105</name>
</gene>
<evidence type="ECO:0000256" key="6">
    <source>
        <dbReference type="RuleBase" id="RU000477"/>
    </source>
</evidence>
<dbReference type="SUPFAM" id="SSF81338">
    <property type="entry name" value="Aquaporin-like"/>
    <property type="match status" value="1"/>
</dbReference>
<dbReference type="InterPro" id="IPR022357">
    <property type="entry name" value="MIP_CS"/>
</dbReference>
<evidence type="ECO:0000256" key="4">
    <source>
        <dbReference type="ARBA" id="ARBA00022989"/>
    </source>
</evidence>
<feature type="transmembrane region" description="Helical" evidence="7">
    <location>
        <begin position="25"/>
        <end position="48"/>
    </location>
</feature>
<organism evidence="8 9">
    <name type="scientific">Myroides odoratimimus CCUG 10230</name>
    <dbReference type="NCBI Taxonomy" id="883150"/>
    <lineage>
        <taxon>Bacteria</taxon>
        <taxon>Pseudomonadati</taxon>
        <taxon>Bacteroidota</taxon>
        <taxon>Flavobacteriia</taxon>
        <taxon>Flavobacteriales</taxon>
        <taxon>Flavobacteriaceae</taxon>
        <taxon>Myroides</taxon>
    </lineage>
</organism>
<evidence type="ECO:0000256" key="1">
    <source>
        <dbReference type="ARBA" id="ARBA00004141"/>
    </source>
</evidence>
<dbReference type="PRINTS" id="PR00783">
    <property type="entry name" value="MINTRINSICP"/>
</dbReference>
<evidence type="ECO:0000256" key="2">
    <source>
        <dbReference type="ARBA" id="ARBA00022448"/>
    </source>
</evidence>
<comment type="subcellular location">
    <subcellularLocation>
        <location evidence="1">Membrane</location>
        <topology evidence="1">Multi-pass membrane protein</topology>
    </subcellularLocation>
</comment>
<dbReference type="Proteomes" id="UP000005402">
    <property type="component" value="Unassembled WGS sequence"/>
</dbReference>
<dbReference type="InterPro" id="IPR023271">
    <property type="entry name" value="Aquaporin-like"/>
</dbReference>
<dbReference type="PROSITE" id="PS00221">
    <property type="entry name" value="MIP"/>
    <property type="match status" value="1"/>
</dbReference>
<reference evidence="8" key="1">
    <citation type="submission" date="2012-07" db="EMBL/GenBank/DDBJ databases">
        <title>The Genome Sequence of Myroides odoratimimus CCUG 10230.</title>
        <authorList>
            <consortium name="The Broad Institute Genome Sequencing Platform"/>
            <person name="Earl A."/>
            <person name="Ward D."/>
            <person name="Feldgarden M."/>
            <person name="Gevers D."/>
            <person name="Huys G."/>
            <person name="Walker B."/>
            <person name="Young S.K."/>
            <person name="Zeng Q."/>
            <person name="Gargeya S."/>
            <person name="Fitzgerald M."/>
            <person name="Haas B."/>
            <person name="Abouelleil A."/>
            <person name="Alvarado L."/>
            <person name="Arachchi H.M."/>
            <person name="Berlin A.M."/>
            <person name="Chapman S.B."/>
            <person name="Goldberg J."/>
            <person name="Griggs A."/>
            <person name="Gujja S."/>
            <person name="Hansen M."/>
            <person name="Howarth C."/>
            <person name="Imamovic A."/>
            <person name="Larimer J."/>
            <person name="McCowen C."/>
            <person name="Montmayeur A."/>
            <person name="Murphy C."/>
            <person name="Neiman D."/>
            <person name="Pearson M."/>
            <person name="Priest M."/>
            <person name="Roberts A."/>
            <person name="Saif S."/>
            <person name="Shea T."/>
            <person name="Sisk P."/>
            <person name="Sykes S."/>
            <person name="Wortman J."/>
            <person name="Nusbaum C."/>
            <person name="Birren B."/>
        </authorList>
    </citation>
    <scope>NUCLEOTIDE SEQUENCE [LARGE SCALE GENOMIC DNA]</scope>
    <source>
        <strain evidence="8">CCUG 10230</strain>
    </source>
</reference>
<keyword evidence="3 6" id="KW-0812">Transmembrane</keyword>
<keyword evidence="5 7" id="KW-0472">Membrane</keyword>
<dbReference type="EMBL" id="AGEC02000017">
    <property type="protein sequence ID" value="EHO06559.1"/>
    <property type="molecule type" value="Genomic_DNA"/>
</dbReference>
<comment type="caution">
    <text evidence="8">The sequence shown here is derived from an EMBL/GenBank/DDBJ whole genome shotgun (WGS) entry which is preliminary data.</text>
</comment>
<evidence type="ECO:0000256" key="3">
    <source>
        <dbReference type="ARBA" id="ARBA00022692"/>
    </source>
</evidence>
<keyword evidence="4 7" id="KW-1133">Transmembrane helix</keyword>
<dbReference type="InterPro" id="IPR000425">
    <property type="entry name" value="MIP"/>
</dbReference>
<proteinExistence type="inferred from homology"/>
<comment type="similarity">
    <text evidence="6">Belongs to the MIP/aquaporin (TC 1.A.8) family.</text>
</comment>
<name>A0ABP2N7D5_9FLAO</name>
<dbReference type="InterPro" id="IPR034294">
    <property type="entry name" value="Aquaporin_transptr"/>
</dbReference>
<evidence type="ECO:0000313" key="9">
    <source>
        <dbReference type="Proteomes" id="UP000005402"/>
    </source>
</evidence>
<evidence type="ECO:0008006" key="10">
    <source>
        <dbReference type="Google" id="ProtNLM"/>
    </source>
</evidence>
<dbReference type="Pfam" id="PF00230">
    <property type="entry name" value="MIP"/>
    <property type="match status" value="1"/>
</dbReference>
<sequence>MFALCDFAYSRGLNSKHIKIAMSNYFAEFFGTFWLVLGGCGSALFAAAVPDVGIGFMGVSLAFGLTVLTMAYAVGHISGGHFNPAVSVGMYMGGRFSAKEILPYIGSQILGAIAAAATLFLIFKGSQMCCIDPSTPGAFAANGYGNLSPMGLV</sequence>
<keyword evidence="9" id="KW-1185">Reference proteome</keyword>
<dbReference type="PANTHER" id="PTHR45724">
    <property type="entry name" value="AQUAPORIN NIP2-1"/>
    <property type="match status" value="1"/>
</dbReference>
<accession>A0ABP2N7D5</accession>
<feature type="transmembrane region" description="Helical" evidence="7">
    <location>
        <begin position="54"/>
        <end position="74"/>
    </location>
</feature>